<evidence type="ECO:0000256" key="1">
    <source>
        <dbReference type="SAM" id="MobiDB-lite"/>
    </source>
</evidence>
<accession>A0A177CDH2</accession>
<feature type="transmembrane region" description="Helical" evidence="2">
    <location>
        <begin position="369"/>
        <end position="391"/>
    </location>
</feature>
<dbReference type="RefSeq" id="XP_018036059.1">
    <property type="nucleotide sequence ID" value="XM_018184880.1"/>
</dbReference>
<dbReference type="STRING" id="1460663.A0A177CDH2"/>
<evidence type="ECO:0000313" key="4">
    <source>
        <dbReference type="EMBL" id="OAG05694.1"/>
    </source>
</evidence>
<reference evidence="4 5" key="1">
    <citation type="submission" date="2016-05" db="EMBL/GenBank/DDBJ databases">
        <title>Comparative analysis of secretome profiles of manganese(II)-oxidizing ascomycete fungi.</title>
        <authorList>
            <consortium name="DOE Joint Genome Institute"/>
            <person name="Zeiner C.A."/>
            <person name="Purvine S.O."/>
            <person name="Zink E.M."/>
            <person name="Wu S."/>
            <person name="Pasa-Tolic L."/>
            <person name="Chaput D.L."/>
            <person name="Haridas S."/>
            <person name="Grigoriev I.V."/>
            <person name="Santelli C.M."/>
            <person name="Hansel C.M."/>
        </authorList>
    </citation>
    <scope>NUCLEOTIDE SEQUENCE [LARGE SCALE GENOMIC DNA]</scope>
    <source>
        <strain evidence="4 5">AP3s5-JAC2a</strain>
    </source>
</reference>
<feature type="compositionally biased region" description="Gly residues" evidence="1">
    <location>
        <begin position="24"/>
        <end position="59"/>
    </location>
</feature>
<protein>
    <submittedName>
        <fullName evidence="4">Uncharacterized protein</fullName>
    </submittedName>
</protein>
<dbReference type="AlphaFoldDB" id="A0A177CDH2"/>
<keyword evidence="5" id="KW-1185">Reference proteome</keyword>
<feature type="region of interest" description="Disordered" evidence="1">
    <location>
        <begin position="24"/>
        <end position="119"/>
    </location>
</feature>
<keyword evidence="2" id="KW-0472">Membrane</keyword>
<dbReference type="EMBL" id="KV441552">
    <property type="protein sequence ID" value="OAG05694.1"/>
    <property type="molecule type" value="Genomic_DNA"/>
</dbReference>
<evidence type="ECO:0000256" key="3">
    <source>
        <dbReference type="SAM" id="SignalP"/>
    </source>
</evidence>
<feature type="chain" id="PRO_5008058141" evidence="3">
    <location>
        <begin position="22"/>
        <end position="392"/>
    </location>
</feature>
<gene>
    <name evidence="4" type="ORF">CC84DRAFT_1259086</name>
</gene>
<keyword evidence="2" id="KW-1133">Transmembrane helix</keyword>
<proteinExistence type="predicted"/>
<dbReference type="GeneID" id="28768366"/>
<feature type="signal peptide" evidence="3">
    <location>
        <begin position="1"/>
        <end position="21"/>
    </location>
</feature>
<keyword evidence="2" id="KW-0812">Transmembrane</keyword>
<sequence length="392" mass="39627">MRNFSAVTFFAFLSSVELVFAAGGGGSGGGGGSSGGSSGGGSRGGSSGGSSSGSSGSGNRGSSSSSGGGSSSSGNRGGSSGGSGLRPGSRPGGGSGSPDEPDDGDSGAGGSSGGDSYYAPLSDGYLPAIEQVQDTFGPLELSFNGTNITSEKPSIERIVEVILSSPTCTPSSSDEGVSVPESVYQACTSKDVGFQPTKTLPASSYAACTDYASILNSCASATPSFYALPASQQISCACYTITTTSVDCSISRASTYDPTYKSSGEQYVSVPTQAIGRFDDAANYCRDYFGQQGYINLASLLSGNGDNKDPVLGAAFCSNVGQRYLQTAATTTQAYYDIPTASNGLPLRLEPTPYGACYTVREIRYTRGAGIRVFSVDTMLLVMALIACIFFS</sequence>
<dbReference type="InParanoid" id="A0A177CDH2"/>
<name>A0A177CDH2_9PLEO</name>
<evidence type="ECO:0000313" key="5">
    <source>
        <dbReference type="Proteomes" id="UP000077069"/>
    </source>
</evidence>
<keyword evidence="3" id="KW-0732">Signal</keyword>
<organism evidence="4 5">
    <name type="scientific">Paraphaeosphaeria sporulosa</name>
    <dbReference type="NCBI Taxonomy" id="1460663"/>
    <lineage>
        <taxon>Eukaryota</taxon>
        <taxon>Fungi</taxon>
        <taxon>Dikarya</taxon>
        <taxon>Ascomycota</taxon>
        <taxon>Pezizomycotina</taxon>
        <taxon>Dothideomycetes</taxon>
        <taxon>Pleosporomycetidae</taxon>
        <taxon>Pleosporales</taxon>
        <taxon>Massarineae</taxon>
        <taxon>Didymosphaeriaceae</taxon>
        <taxon>Paraphaeosphaeria</taxon>
    </lineage>
</organism>
<feature type="compositionally biased region" description="Gly residues" evidence="1">
    <location>
        <begin position="66"/>
        <end position="96"/>
    </location>
</feature>
<dbReference type="Proteomes" id="UP000077069">
    <property type="component" value="Unassembled WGS sequence"/>
</dbReference>
<dbReference type="OrthoDB" id="3799764at2759"/>
<evidence type="ECO:0000256" key="2">
    <source>
        <dbReference type="SAM" id="Phobius"/>
    </source>
</evidence>